<dbReference type="AlphaFoldDB" id="A0A6A6HAT6"/>
<evidence type="ECO:0000256" key="1">
    <source>
        <dbReference type="SAM" id="MobiDB-lite"/>
    </source>
</evidence>
<evidence type="ECO:0000313" key="2">
    <source>
        <dbReference type="EMBL" id="KAF2234610.1"/>
    </source>
</evidence>
<sequence length="394" mass="43315">MDIALSVAGLVSISSALCSHLIHYYQSWASQDKVVLSIIQRIAALDLRNVLDHCKANKPPATLQERAILVKRKAIYPFRERTIRDLERNVDALLGDLGICNTLLHLWSSTASKVWSVDRAATIAGGSDRGVSDRPATHSQEIAYLDSQTQNGFNELLVVLQALNVSSDTALASPNSLARSMIQNPSLHRELCSIVLDNAASTSRCVFERYPKTHRKITIGAVDLKASLFVGGGGSAISMALNLRAFRNPFSPALRMLRDCYYAVFNGHVPSPQETLLQLRQIYSSGQASPVDVDNHGRNALYICFDIASHLDSSSAMCGFVMWWLELQDLGLHGQKLMNTERILLATMTGGRSDQMVIAFPDTNTLLSTNPYLSAAPRSGPQKISSYMRPRDLN</sequence>
<evidence type="ECO:0008006" key="4">
    <source>
        <dbReference type="Google" id="ProtNLM"/>
    </source>
</evidence>
<dbReference type="OrthoDB" id="10675897at2759"/>
<protein>
    <recommendedName>
        <fullName evidence="4">Fungal N-terminal domain-containing protein</fullName>
    </recommendedName>
</protein>
<gene>
    <name evidence="2" type="ORF">EV356DRAFT_514998</name>
</gene>
<feature type="region of interest" description="Disordered" evidence="1">
    <location>
        <begin position="371"/>
        <end position="394"/>
    </location>
</feature>
<name>A0A6A6HAT6_VIRVR</name>
<organism evidence="2 3">
    <name type="scientific">Viridothelium virens</name>
    <name type="common">Speckled blister lichen</name>
    <name type="synonym">Trypethelium virens</name>
    <dbReference type="NCBI Taxonomy" id="1048519"/>
    <lineage>
        <taxon>Eukaryota</taxon>
        <taxon>Fungi</taxon>
        <taxon>Dikarya</taxon>
        <taxon>Ascomycota</taxon>
        <taxon>Pezizomycotina</taxon>
        <taxon>Dothideomycetes</taxon>
        <taxon>Dothideomycetes incertae sedis</taxon>
        <taxon>Trypetheliales</taxon>
        <taxon>Trypetheliaceae</taxon>
        <taxon>Viridothelium</taxon>
    </lineage>
</organism>
<evidence type="ECO:0000313" key="3">
    <source>
        <dbReference type="Proteomes" id="UP000800092"/>
    </source>
</evidence>
<dbReference type="Proteomes" id="UP000800092">
    <property type="component" value="Unassembled WGS sequence"/>
</dbReference>
<accession>A0A6A6HAT6</accession>
<dbReference type="EMBL" id="ML991797">
    <property type="protein sequence ID" value="KAF2234610.1"/>
    <property type="molecule type" value="Genomic_DNA"/>
</dbReference>
<keyword evidence="3" id="KW-1185">Reference proteome</keyword>
<proteinExistence type="predicted"/>
<reference evidence="2" key="1">
    <citation type="journal article" date="2020" name="Stud. Mycol.">
        <title>101 Dothideomycetes genomes: a test case for predicting lifestyles and emergence of pathogens.</title>
        <authorList>
            <person name="Haridas S."/>
            <person name="Albert R."/>
            <person name="Binder M."/>
            <person name="Bloem J."/>
            <person name="Labutti K."/>
            <person name="Salamov A."/>
            <person name="Andreopoulos B."/>
            <person name="Baker S."/>
            <person name="Barry K."/>
            <person name="Bills G."/>
            <person name="Bluhm B."/>
            <person name="Cannon C."/>
            <person name="Castanera R."/>
            <person name="Culley D."/>
            <person name="Daum C."/>
            <person name="Ezra D."/>
            <person name="Gonzalez J."/>
            <person name="Henrissat B."/>
            <person name="Kuo A."/>
            <person name="Liang C."/>
            <person name="Lipzen A."/>
            <person name="Lutzoni F."/>
            <person name="Magnuson J."/>
            <person name="Mondo S."/>
            <person name="Nolan M."/>
            <person name="Ohm R."/>
            <person name="Pangilinan J."/>
            <person name="Park H.-J."/>
            <person name="Ramirez L."/>
            <person name="Alfaro M."/>
            <person name="Sun H."/>
            <person name="Tritt A."/>
            <person name="Yoshinaga Y."/>
            <person name="Zwiers L.-H."/>
            <person name="Turgeon B."/>
            <person name="Goodwin S."/>
            <person name="Spatafora J."/>
            <person name="Crous P."/>
            <person name="Grigoriev I."/>
        </authorList>
    </citation>
    <scope>NUCLEOTIDE SEQUENCE</scope>
    <source>
        <strain evidence="2">Tuck. ex Michener</strain>
    </source>
</reference>